<dbReference type="Proteomes" id="UP001139035">
    <property type="component" value="Unassembled WGS sequence"/>
</dbReference>
<dbReference type="AlphaFoldDB" id="A0A9X1TE04"/>
<reference evidence="2" key="1">
    <citation type="submission" date="2022-01" db="EMBL/GenBank/DDBJ databases">
        <title>Jiella avicenniae sp. nov., a novel endophytic bacterium isolated from bark of Avicennia marina.</title>
        <authorList>
            <person name="Tuo L."/>
        </authorList>
    </citation>
    <scope>NUCLEOTIDE SEQUENCE</scope>
    <source>
        <strain evidence="2">CBK1P-4</strain>
    </source>
</reference>
<keyword evidence="3" id="KW-1185">Reference proteome</keyword>
<proteinExistence type="predicted"/>
<comment type="caution">
    <text evidence="2">The sequence shown here is derived from an EMBL/GenBank/DDBJ whole genome shotgun (WGS) entry which is preliminary data.</text>
</comment>
<sequence length="334" mass="36411">MKVLSLVPLKMFGGVYGPMGTVIPASRLQRVAGGASRECVESYADPSAFELVECGEAAYGGYLFPHFGHFMVESTTRLWWIVQNQYQGPVIFQMIGGSVPQFARKFFSLLGIDARFVDARTGFRVRSLIIPAVAAVERGTVHEAFVTPFQHLAKSFETPSQSRRIFVSRGQGVGAVFGEGTVQKALQSEGFEVLDPTQATLEEQVAAFASATEIVGSVGSAMHNVVYCRNARRIAYISRSLAVSPTFPAIDGALNSYDSYYIYAALSPLPVHSGLRGPYLIDSENCCKGLASAGFIPANFRVDPRDLVDERDLYMAEWCRLQSSATERAGSVMQ</sequence>
<feature type="domain" description="Glycosyltransferase 61 catalytic" evidence="1">
    <location>
        <begin position="67"/>
        <end position="233"/>
    </location>
</feature>
<name>A0A9X1TE04_9HYPH</name>
<evidence type="ECO:0000313" key="3">
    <source>
        <dbReference type="Proteomes" id="UP001139035"/>
    </source>
</evidence>
<dbReference type="Pfam" id="PF04577">
    <property type="entry name" value="Glyco_transf_61"/>
    <property type="match status" value="1"/>
</dbReference>
<protein>
    <submittedName>
        <fullName evidence="2">Glycosyltransferase family 61 protein</fullName>
    </submittedName>
</protein>
<dbReference type="InterPro" id="IPR049625">
    <property type="entry name" value="Glyco_transf_61_cat"/>
</dbReference>
<accession>A0A9X1TE04</accession>
<dbReference type="EMBL" id="JAJUWU010000028">
    <property type="protein sequence ID" value="MCE7030763.1"/>
    <property type="molecule type" value="Genomic_DNA"/>
</dbReference>
<dbReference type="GO" id="GO:0016757">
    <property type="term" value="F:glycosyltransferase activity"/>
    <property type="evidence" value="ECO:0007669"/>
    <property type="project" value="InterPro"/>
</dbReference>
<organism evidence="2 3">
    <name type="scientific">Jiella avicenniae</name>
    <dbReference type="NCBI Taxonomy" id="2907202"/>
    <lineage>
        <taxon>Bacteria</taxon>
        <taxon>Pseudomonadati</taxon>
        <taxon>Pseudomonadota</taxon>
        <taxon>Alphaproteobacteria</taxon>
        <taxon>Hyphomicrobiales</taxon>
        <taxon>Aurantimonadaceae</taxon>
        <taxon>Jiella</taxon>
    </lineage>
</organism>
<evidence type="ECO:0000313" key="2">
    <source>
        <dbReference type="EMBL" id="MCE7030763.1"/>
    </source>
</evidence>
<gene>
    <name evidence="2" type="ORF">LZD57_22490</name>
</gene>
<dbReference type="RefSeq" id="WP_233721835.1">
    <property type="nucleotide sequence ID" value="NZ_JAJUWU010000028.1"/>
</dbReference>
<evidence type="ECO:0000259" key="1">
    <source>
        <dbReference type="Pfam" id="PF04577"/>
    </source>
</evidence>